<dbReference type="RefSeq" id="WP_150903525.1">
    <property type="nucleotide sequence ID" value="NZ_VTWT01000004.1"/>
</dbReference>
<gene>
    <name evidence="1" type="ORF">F0P94_08850</name>
</gene>
<name>A0A5N1IXB2_9BACT</name>
<proteinExistence type="predicted"/>
<dbReference type="AlphaFoldDB" id="A0A5N1IXB2"/>
<evidence type="ECO:0000313" key="2">
    <source>
        <dbReference type="Proteomes" id="UP000326570"/>
    </source>
</evidence>
<dbReference type="EMBL" id="VTWT01000004">
    <property type="protein sequence ID" value="KAA9338891.1"/>
    <property type="molecule type" value="Genomic_DNA"/>
</dbReference>
<accession>A0A5N1IXB2</accession>
<dbReference type="Proteomes" id="UP000326570">
    <property type="component" value="Unassembled WGS sequence"/>
</dbReference>
<organism evidence="1 2">
    <name type="scientific">Adhaeribacter soli</name>
    <dbReference type="NCBI Taxonomy" id="2607655"/>
    <lineage>
        <taxon>Bacteria</taxon>
        <taxon>Pseudomonadati</taxon>
        <taxon>Bacteroidota</taxon>
        <taxon>Cytophagia</taxon>
        <taxon>Cytophagales</taxon>
        <taxon>Hymenobacteraceae</taxon>
        <taxon>Adhaeribacter</taxon>
    </lineage>
</organism>
<evidence type="ECO:0000313" key="1">
    <source>
        <dbReference type="EMBL" id="KAA9338891.1"/>
    </source>
</evidence>
<reference evidence="1 2" key="1">
    <citation type="submission" date="2019-09" db="EMBL/GenBank/DDBJ databases">
        <title>Genome sequence of Adhaeribacter sp. M2.</title>
        <authorList>
            <person name="Srinivasan S."/>
        </authorList>
    </citation>
    <scope>NUCLEOTIDE SEQUENCE [LARGE SCALE GENOMIC DNA]</scope>
    <source>
        <strain evidence="1 2">M2</strain>
    </source>
</reference>
<sequence>MKTDNLQKNNWQPGIAAGATDEQGRTFECSAAFALNLYRGHVQIGFTKNLCGKLRKAELRIMKAQKKGKFGMGV</sequence>
<protein>
    <submittedName>
        <fullName evidence="1">Uncharacterized protein</fullName>
    </submittedName>
</protein>
<comment type="caution">
    <text evidence="1">The sequence shown here is derived from an EMBL/GenBank/DDBJ whole genome shotgun (WGS) entry which is preliminary data.</text>
</comment>
<keyword evidence="2" id="KW-1185">Reference proteome</keyword>